<feature type="region of interest" description="Disordered" evidence="1">
    <location>
        <begin position="145"/>
        <end position="167"/>
    </location>
</feature>
<feature type="compositionally biased region" description="Basic and acidic residues" evidence="1">
    <location>
        <begin position="154"/>
        <end position="166"/>
    </location>
</feature>
<dbReference type="PANTHER" id="PTHR12585">
    <property type="entry name" value="SCC1 / RAD21 FAMILY MEMBER"/>
    <property type="match status" value="1"/>
</dbReference>
<dbReference type="Gene3D" id="1.10.10.580">
    <property type="entry name" value="Structural maintenance of chromosome 1. Chain E"/>
    <property type="match status" value="1"/>
</dbReference>
<dbReference type="EMBL" id="CAXHTA020000017">
    <property type="protein sequence ID" value="CAL5227905.1"/>
    <property type="molecule type" value="Genomic_DNA"/>
</dbReference>
<feature type="compositionally biased region" description="Low complexity" evidence="1">
    <location>
        <begin position="425"/>
        <end position="438"/>
    </location>
</feature>
<dbReference type="SUPFAM" id="SSF46785">
    <property type="entry name" value="Winged helix' DNA-binding domain"/>
    <property type="match status" value="1"/>
</dbReference>
<organism evidence="3 4">
    <name type="scientific">Coccomyxa viridis</name>
    <dbReference type="NCBI Taxonomy" id="1274662"/>
    <lineage>
        <taxon>Eukaryota</taxon>
        <taxon>Viridiplantae</taxon>
        <taxon>Chlorophyta</taxon>
        <taxon>core chlorophytes</taxon>
        <taxon>Trebouxiophyceae</taxon>
        <taxon>Trebouxiophyceae incertae sedis</taxon>
        <taxon>Coccomyxaceae</taxon>
        <taxon>Coccomyxa</taxon>
    </lineage>
</organism>
<dbReference type="PANTHER" id="PTHR12585:SF69">
    <property type="entry name" value="FI11703P"/>
    <property type="match status" value="1"/>
</dbReference>
<dbReference type="InterPro" id="IPR023093">
    <property type="entry name" value="ScpA-like_C"/>
</dbReference>
<evidence type="ECO:0000259" key="2">
    <source>
        <dbReference type="Pfam" id="PF04824"/>
    </source>
</evidence>
<name>A0ABP1G993_9CHLO</name>
<dbReference type="InterPro" id="IPR039781">
    <property type="entry name" value="Rad21/Rec8-like"/>
</dbReference>
<sequence length="618" mass="67171">MGVCCADDCNDIVRKVQGLTEQQRTATTLTKDKQKARPDKITLQGLDTMAPDDIIAGGGLLERIFQDIDAPQTPHLGEDMFVMQTLDSSMDIHTPGRDSMELGSAMEFTPNPRAGLADIDFDAALTLDQPERFDAPEMEVDLPDMEGAPFTHTPEAEQEVHTRTPEQDQEILLPDAADQDMVPPLEGFETPPAEAGSEPKQAEEALQDAALQPEDMPLTPTLPEEDNPPAAAQGRRRGKRKTTATIIMDDPEHILLDRKVYREWTVNREPLLTDRPKRAYTAPPVAAFELLPTPCSGAWPADLLGMLQSRVEIPHAGGRKKRSKAEDDKMEYRPEAELVTMDIDQWLEDAAAAPGDAAWPSPEQHAEAQMDPLMDDVPGEDIPDEAELLALAEEEGLPVEQLRAAMETPQAAAEQLKTLQQGMASGSSKHSSLASLLARRARGSSRGRSSSVTKPAGSDKSLGSTIRRLSDVREDDAPVNFGMAAGDLDALLPALPEAEEPEPVQPGLLTQFQLLGDSLMEATERQTQPTQRTLLNKNTVAIMKALQQQFQAKEEATGASPTLSVDDLTAAMTKREAARIFYQICAVTSIGFVAADQEQPYGDILLTPGSMYSLGSTC</sequence>
<dbReference type="Pfam" id="PF04824">
    <property type="entry name" value="Rad21_Rec8"/>
    <property type="match status" value="1"/>
</dbReference>
<evidence type="ECO:0000313" key="3">
    <source>
        <dbReference type="EMBL" id="CAL5227905.1"/>
    </source>
</evidence>
<feature type="region of interest" description="Disordered" evidence="1">
    <location>
        <begin position="180"/>
        <end position="241"/>
    </location>
</feature>
<evidence type="ECO:0000313" key="4">
    <source>
        <dbReference type="Proteomes" id="UP001497392"/>
    </source>
</evidence>
<accession>A0ABP1G993</accession>
<proteinExistence type="predicted"/>
<reference evidence="3 4" key="1">
    <citation type="submission" date="2024-06" db="EMBL/GenBank/DDBJ databases">
        <authorList>
            <person name="Kraege A."/>
            <person name="Thomma B."/>
        </authorList>
    </citation>
    <scope>NUCLEOTIDE SEQUENCE [LARGE SCALE GENOMIC DNA]</scope>
</reference>
<comment type="caution">
    <text evidence="3">The sequence shown here is derived from an EMBL/GenBank/DDBJ whole genome shotgun (WGS) entry which is preliminary data.</text>
</comment>
<dbReference type="Proteomes" id="UP001497392">
    <property type="component" value="Unassembled WGS sequence"/>
</dbReference>
<feature type="domain" description="Rad21/Rec8-like protein C-terminal eukaryotic" evidence="2">
    <location>
        <begin position="563"/>
        <end position="610"/>
    </location>
</feature>
<dbReference type="InterPro" id="IPR006909">
    <property type="entry name" value="Rad21/Rec8_C_eu"/>
</dbReference>
<dbReference type="InterPro" id="IPR036390">
    <property type="entry name" value="WH_DNA-bd_sf"/>
</dbReference>
<evidence type="ECO:0000256" key="1">
    <source>
        <dbReference type="SAM" id="MobiDB-lite"/>
    </source>
</evidence>
<feature type="region of interest" description="Disordered" evidence="1">
    <location>
        <begin position="420"/>
        <end position="473"/>
    </location>
</feature>
<keyword evidence="4" id="KW-1185">Reference proteome</keyword>
<gene>
    <name evidence="3" type="primary">g10948</name>
    <name evidence="3" type="ORF">VP750_LOCUS9811</name>
</gene>
<protein>
    <submittedName>
        <fullName evidence="3">G10948 protein</fullName>
    </submittedName>
</protein>